<dbReference type="SUPFAM" id="SSF56954">
    <property type="entry name" value="Outer membrane efflux proteins (OEP)"/>
    <property type="match status" value="1"/>
</dbReference>
<dbReference type="AlphaFoldDB" id="A0A921AUM8"/>
<dbReference type="RefSeq" id="WP_304120410.1">
    <property type="nucleotide sequence ID" value="NZ_DYZA01000021.1"/>
</dbReference>
<proteinExistence type="inferred from homology"/>
<dbReference type="EMBL" id="DYZA01000021">
    <property type="protein sequence ID" value="HJD96226.1"/>
    <property type="molecule type" value="Genomic_DNA"/>
</dbReference>
<dbReference type="Pfam" id="PF02321">
    <property type="entry name" value="OEP"/>
    <property type="match status" value="2"/>
</dbReference>
<dbReference type="Gene3D" id="1.20.1600.10">
    <property type="entry name" value="Outer membrane efflux proteins (OEP)"/>
    <property type="match status" value="1"/>
</dbReference>
<keyword evidence="2" id="KW-0449">Lipoprotein</keyword>
<keyword evidence="2" id="KW-0732">Signal</keyword>
<keyword evidence="2" id="KW-0812">Transmembrane</keyword>
<keyword evidence="2" id="KW-0472">Membrane</keyword>
<feature type="signal peptide" evidence="2">
    <location>
        <begin position="1"/>
        <end position="22"/>
    </location>
</feature>
<protein>
    <submittedName>
        <fullName evidence="3">Efflux transporter outer membrane subunit</fullName>
    </submittedName>
</protein>
<evidence type="ECO:0000256" key="1">
    <source>
        <dbReference type="ARBA" id="ARBA00007613"/>
    </source>
</evidence>
<dbReference type="PANTHER" id="PTHR30203">
    <property type="entry name" value="OUTER MEMBRANE CATION EFFLUX PROTEIN"/>
    <property type="match status" value="1"/>
</dbReference>
<dbReference type="InterPro" id="IPR010131">
    <property type="entry name" value="MdtP/NodT-like"/>
</dbReference>
<dbReference type="InterPro" id="IPR003423">
    <property type="entry name" value="OMP_efflux"/>
</dbReference>
<keyword evidence="2" id="KW-1134">Transmembrane beta strand</keyword>
<dbReference type="GO" id="GO:0005886">
    <property type="term" value="C:plasma membrane"/>
    <property type="evidence" value="ECO:0007669"/>
    <property type="project" value="UniProtKB-SubCell"/>
</dbReference>
<feature type="chain" id="PRO_5038160360" evidence="2">
    <location>
        <begin position="23"/>
        <end position="468"/>
    </location>
</feature>
<evidence type="ECO:0000256" key="2">
    <source>
        <dbReference type="RuleBase" id="RU362097"/>
    </source>
</evidence>
<comment type="similarity">
    <text evidence="1 2">Belongs to the outer membrane factor (OMF) (TC 1.B.17) family.</text>
</comment>
<comment type="caution">
    <text evidence="3">The sequence shown here is derived from an EMBL/GenBank/DDBJ whole genome shotgun (WGS) entry which is preliminary data.</text>
</comment>
<gene>
    <name evidence="3" type="ORF">K8W16_01075</name>
</gene>
<accession>A0A921AUM8</accession>
<reference evidence="3" key="2">
    <citation type="submission" date="2021-09" db="EMBL/GenBank/DDBJ databases">
        <authorList>
            <person name="Gilroy R."/>
        </authorList>
    </citation>
    <scope>NUCLEOTIDE SEQUENCE</scope>
    <source>
        <strain evidence="3">ChiGjej2B2-19336</strain>
    </source>
</reference>
<keyword evidence="2" id="KW-0564">Palmitate</keyword>
<reference evidence="3" key="1">
    <citation type="journal article" date="2021" name="PeerJ">
        <title>Extensive microbial diversity within the chicken gut microbiome revealed by metagenomics and culture.</title>
        <authorList>
            <person name="Gilroy R."/>
            <person name="Ravi A."/>
            <person name="Getino M."/>
            <person name="Pursley I."/>
            <person name="Horton D.L."/>
            <person name="Alikhan N.F."/>
            <person name="Baker D."/>
            <person name="Gharbi K."/>
            <person name="Hall N."/>
            <person name="Watson M."/>
            <person name="Adriaenssens E.M."/>
            <person name="Foster-Nyarko E."/>
            <person name="Jarju S."/>
            <person name="Secka A."/>
            <person name="Antonio M."/>
            <person name="Oren A."/>
            <person name="Chaudhuri R.R."/>
            <person name="La Ragione R."/>
            <person name="Hildebrand F."/>
            <person name="Pallen M.J."/>
        </authorList>
    </citation>
    <scope>NUCLEOTIDE SEQUENCE</scope>
    <source>
        <strain evidence="3">ChiGjej2B2-19336</strain>
    </source>
</reference>
<dbReference type="Proteomes" id="UP000698963">
    <property type="component" value="Unassembled WGS sequence"/>
</dbReference>
<dbReference type="PANTHER" id="PTHR30203:SF33">
    <property type="entry name" value="BLR4455 PROTEIN"/>
    <property type="match status" value="1"/>
</dbReference>
<organism evidence="3 4">
    <name type="scientific">Mailhella massiliensis</name>
    <dbReference type="NCBI Taxonomy" id="1903261"/>
    <lineage>
        <taxon>Bacteria</taxon>
        <taxon>Pseudomonadati</taxon>
        <taxon>Thermodesulfobacteriota</taxon>
        <taxon>Desulfovibrionia</taxon>
        <taxon>Desulfovibrionales</taxon>
        <taxon>Desulfovibrionaceae</taxon>
        <taxon>Mailhella</taxon>
    </lineage>
</organism>
<evidence type="ECO:0000313" key="4">
    <source>
        <dbReference type="Proteomes" id="UP000698963"/>
    </source>
</evidence>
<dbReference type="GO" id="GO:0015562">
    <property type="term" value="F:efflux transmembrane transporter activity"/>
    <property type="evidence" value="ECO:0007669"/>
    <property type="project" value="InterPro"/>
</dbReference>
<dbReference type="NCBIfam" id="TIGR01845">
    <property type="entry name" value="outer_NodT"/>
    <property type="match status" value="1"/>
</dbReference>
<name>A0A921AUM8_9BACT</name>
<sequence>MIKMLSLLAPALMLILSGCSLAPDYQRPEMDIPQTWEESQSQALQTKWWERFHDETLNALVEEALQNNRNIAQAMANVEQAQAGLGIARDALLPVPSVSAEGSRTMARSSTSPTALQRGGKNTNTFAGALAASWTLDFWGKYWNAAESARSTLVATEAARDNVILTVAASTVESYFWLSAYTWQEEIAQDVLKNREDSLKIYQNRFDNGQISDLDILSIRANVETARNALATARIAKNAAETSLAVLLGRSPAEILKKNGITAKPSLMKSLDKTPALPSGIPSQLLEQRPDIRQAEANLQAANYDIGTARASFFPSFSLTGLLGGASLELNELLRSSNQYANLGGAISLPLNFWTIKRTVDSSEAAKKAAVATYELTVQNAFKDVRDALVSQLEYANSVSALTRQVDYLSRAVMHARARYDNGFASYLDLLTAESNLFTAQQSLAAAHANHLVSIAEVCLALGGGWQE</sequence>
<dbReference type="PROSITE" id="PS51257">
    <property type="entry name" value="PROKAR_LIPOPROTEIN"/>
    <property type="match status" value="1"/>
</dbReference>
<dbReference type="Gene3D" id="2.20.200.10">
    <property type="entry name" value="Outer membrane efflux proteins (OEP)"/>
    <property type="match status" value="1"/>
</dbReference>
<evidence type="ECO:0000313" key="3">
    <source>
        <dbReference type="EMBL" id="HJD96226.1"/>
    </source>
</evidence>
<comment type="subcellular location">
    <subcellularLocation>
        <location evidence="2">Cell membrane</location>
        <topology evidence="2">Lipid-anchor</topology>
    </subcellularLocation>
</comment>